<evidence type="ECO:0000256" key="1">
    <source>
        <dbReference type="ARBA" id="ARBA00009673"/>
    </source>
</evidence>
<dbReference type="EMBL" id="FAXC01000195">
    <property type="protein sequence ID" value="CUV09188.1"/>
    <property type="molecule type" value="Genomic_DNA"/>
</dbReference>
<dbReference type="Gene3D" id="3.50.80.10">
    <property type="entry name" value="D-tyrosyl-tRNA(Tyr) deacylase"/>
    <property type="match status" value="1"/>
</dbReference>
<dbReference type="GO" id="GO:0005737">
    <property type="term" value="C:cytoplasm"/>
    <property type="evidence" value="ECO:0007669"/>
    <property type="project" value="InterPro"/>
</dbReference>
<evidence type="ECO:0000313" key="2">
    <source>
        <dbReference type="EMBL" id="CUV09188.1"/>
    </source>
</evidence>
<reference evidence="2" key="1">
    <citation type="submission" date="2015-10" db="EMBL/GenBank/DDBJ databases">
        <authorList>
            <person name="Gilbert D.G."/>
        </authorList>
    </citation>
    <scope>NUCLEOTIDE SEQUENCE</scope>
</reference>
<dbReference type="InterPro" id="IPR023509">
    <property type="entry name" value="DTD-like_sf"/>
</dbReference>
<proteinExistence type="inferred from homology"/>
<dbReference type="Pfam" id="PF02580">
    <property type="entry name" value="Tyr_Deacylase"/>
    <property type="match status" value="1"/>
</dbReference>
<dbReference type="NCBIfam" id="TIGR00256">
    <property type="entry name" value="D-aminoacyl-tRNA deacylase"/>
    <property type="match status" value="1"/>
</dbReference>
<dbReference type="GO" id="GO:0051500">
    <property type="term" value="F:D-tyrosyl-tRNA(Tyr) deacylase activity"/>
    <property type="evidence" value="ECO:0007669"/>
    <property type="project" value="TreeGrafter"/>
</dbReference>
<dbReference type="PANTHER" id="PTHR10472">
    <property type="entry name" value="D-TYROSYL-TRNA TYR DEACYLASE"/>
    <property type="match status" value="1"/>
</dbReference>
<dbReference type="HAMAP" id="MF_00518">
    <property type="entry name" value="Deacylase_Dtd"/>
    <property type="match status" value="1"/>
</dbReference>
<dbReference type="SUPFAM" id="SSF69500">
    <property type="entry name" value="DTD-like"/>
    <property type="match status" value="1"/>
</dbReference>
<organism evidence="2">
    <name type="scientific">hydrothermal vent metagenome</name>
    <dbReference type="NCBI Taxonomy" id="652676"/>
    <lineage>
        <taxon>unclassified sequences</taxon>
        <taxon>metagenomes</taxon>
        <taxon>ecological metagenomes</taxon>
    </lineage>
</organism>
<dbReference type="AlphaFoldDB" id="A0A160VF44"/>
<comment type="similarity">
    <text evidence="1">Belongs to the DTD family.</text>
</comment>
<sequence>MIAVLQRVTTGKVKIGGLVTGDIDNGLVILLGVHRDDKDEDINFLVDKILGLRIFNDNNGKMNISLQDVKGSVLVISQFTLCGDWRKGRRPSFTKAADPDKGKLLYNGFIDAVRSRGINVETGEFGAAMEVSLVNSGPVTFVLDTHDR</sequence>
<dbReference type="FunFam" id="3.50.80.10:FF:000001">
    <property type="entry name" value="D-aminoacyl-tRNA deacylase"/>
    <property type="match status" value="1"/>
</dbReference>
<accession>A0A160VF44</accession>
<name>A0A160VF44_9ZZZZ</name>
<gene>
    <name evidence="2" type="ORF">MGWOODY_Mmi2476</name>
</gene>
<dbReference type="PANTHER" id="PTHR10472:SF5">
    <property type="entry name" value="D-AMINOACYL-TRNA DEACYLASE 1"/>
    <property type="match status" value="1"/>
</dbReference>
<protein>
    <submittedName>
        <fullName evidence="2">D-tyrosyl-tRNA(Tyr) deacylase</fullName>
    </submittedName>
</protein>
<dbReference type="InterPro" id="IPR003732">
    <property type="entry name" value="Daa-tRNA_deacyls_DTD"/>
</dbReference>